<dbReference type="EMBL" id="GDRN01110320">
    <property type="protein sequence ID" value="JAI56928.1"/>
    <property type="molecule type" value="Transcribed_RNA"/>
</dbReference>
<dbReference type="PANTHER" id="PTHR45913:SF19">
    <property type="entry name" value="LOW QUALITY PROTEIN: ZINC FINGER BED DOMAIN-CONTAINING PROTEIN 5-LIKE"/>
    <property type="match status" value="1"/>
</dbReference>
<protein>
    <recommendedName>
        <fullName evidence="2">HAT C-terminal dimerisation domain-containing protein</fullName>
    </recommendedName>
</protein>
<feature type="compositionally biased region" description="Basic and acidic residues" evidence="1">
    <location>
        <begin position="43"/>
        <end position="65"/>
    </location>
</feature>
<dbReference type="Pfam" id="PF05699">
    <property type="entry name" value="Dimer_Tnp_hAT"/>
    <property type="match status" value="1"/>
</dbReference>
<dbReference type="InterPro" id="IPR008906">
    <property type="entry name" value="HATC_C_dom"/>
</dbReference>
<dbReference type="InterPro" id="IPR012337">
    <property type="entry name" value="RNaseH-like_sf"/>
</dbReference>
<dbReference type="AlphaFoldDB" id="A0A0N7Z9T3"/>
<dbReference type="GO" id="GO:0046983">
    <property type="term" value="F:protein dimerization activity"/>
    <property type="evidence" value="ECO:0007669"/>
    <property type="project" value="InterPro"/>
</dbReference>
<sequence>MEKYLIKKRKCAEEKEEEVAEDIIKSKRTCVEGTDGDVTVKPGESETSRPGHIVESEENEVRVESEYSCAGPSRKSDMTGLRSVKTMTGTSKSSRSKSFRMYNDSYLGLGFTCCDSENGPKPKCVVCGLELSNESMTPQKMKRHLSTKHRHLTQKPIDYFKRLLKENKQQSLGFEKKVKVAEKAQKASYLVAEQTVKQMKPHSIAESYFLPACCSVVKTLFGDEAEKEVKKIPLSNDTIGRRIKDMSSDIEKSVCELVKDKMFALQADESTDIGGKPQLLVFIRFIDDKKITEQFLCCKELSQTTGQEIFSTVTEYLVEMDLTWKLCVGICTDGCPSMVGSVKGFVSLVKKENPFLITTHCFLHREALVAKTLGQDLKFVLDNVVKMVNFIKSRPKQSRLFSSLCEEMGSAHEGLLLHTEVRWLSRGRVLSRVHQLREEILLFFALEEKTEFCELLADEIWNAKLCYLADIFEHLNKVNVSMQGRNENMLTCTDKMQSMKEKIKVWKDRSSEGNIDMFQKTAAANNTDIVPLITDHLTSLERSIEKYFPNISTESYDWLRNPFVLDPLHKPQLSTHEEEELIDIRNDRTLRLQYMEMSLESFWIEMEKQYPHISKKAQKILLQFSTSYLCELGFSALTNIKTKKRCNLLSVEEEMSVSVSCPSQHREDM</sequence>
<evidence type="ECO:0000313" key="3">
    <source>
        <dbReference type="EMBL" id="JAI56928.1"/>
    </source>
</evidence>
<dbReference type="PANTHER" id="PTHR45913">
    <property type="entry name" value="EPM2A-INTERACTING PROTEIN 1"/>
    <property type="match status" value="1"/>
</dbReference>
<reference evidence="3" key="1">
    <citation type="submission" date="2015-09" db="EMBL/GenBank/DDBJ databases">
        <title>Scylla olivacea transcriptome.</title>
        <authorList>
            <person name="Ikhwanuddin M."/>
        </authorList>
    </citation>
    <scope>NUCLEOTIDE SEQUENCE</scope>
</reference>
<name>A0A0N7Z9T3_SCYOL</name>
<dbReference type="SUPFAM" id="SSF53098">
    <property type="entry name" value="Ribonuclease H-like"/>
    <property type="match status" value="1"/>
</dbReference>
<feature type="region of interest" description="Disordered" evidence="1">
    <location>
        <begin position="34"/>
        <end position="96"/>
    </location>
</feature>
<evidence type="ECO:0000256" key="1">
    <source>
        <dbReference type="SAM" id="MobiDB-lite"/>
    </source>
</evidence>
<organism evidence="3">
    <name type="scientific">Scylla olivacea</name>
    <name type="common">Orange mud crab</name>
    <name type="synonym">Cancer olivacea</name>
    <dbReference type="NCBI Taxonomy" id="85551"/>
    <lineage>
        <taxon>Eukaryota</taxon>
        <taxon>Metazoa</taxon>
        <taxon>Ecdysozoa</taxon>
        <taxon>Arthropoda</taxon>
        <taxon>Crustacea</taxon>
        <taxon>Multicrustacea</taxon>
        <taxon>Malacostraca</taxon>
        <taxon>Eumalacostraca</taxon>
        <taxon>Eucarida</taxon>
        <taxon>Decapoda</taxon>
        <taxon>Pleocyemata</taxon>
        <taxon>Brachyura</taxon>
        <taxon>Eubrachyura</taxon>
        <taxon>Portunoidea</taxon>
        <taxon>Portunidae</taxon>
        <taxon>Portuninae</taxon>
        <taxon>Scylla</taxon>
    </lineage>
</organism>
<feature type="domain" description="HAT C-terminal dimerisation" evidence="2">
    <location>
        <begin position="595"/>
        <end position="649"/>
    </location>
</feature>
<accession>A0A0N7Z9T3</accession>
<proteinExistence type="predicted"/>
<evidence type="ECO:0000259" key="2">
    <source>
        <dbReference type="Pfam" id="PF05699"/>
    </source>
</evidence>